<reference evidence="2" key="1">
    <citation type="journal article" date="2024" name="Proc. Natl. Acad. Sci. U.S.A.">
        <title>Extraordinary preservation of gene collinearity over three hundred million years revealed in homosporous lycophytes.</title>
        <authorList>
            <person name="Li C."/>
            <person name="Wickell D."/>
            <person name="Kuo L.Y."/>
            <person name="Chen X."/>
            <person name="Nie B."/>
            <person name="Liao X."/>
            <person name="Peng D."/>
            <person name="Ji J."/>
            <person name="Jenkins J."/>
            <person name="Williams M."/>
            <person name="Shu S."/>
            <person name="Plott C."/>
            <person name="Barry K."/>
            <person name="Rajasekar S."/>
            <person name="Grimwood J."/>
            <person name="Han X."/>
            <person name="Sun S."/>
            <person name="Hou Z."/>
            <person name="He W."/>
            <person name="Dai G."/>
            <person name="Sun C."/>
            <person name="Schmutz J."/>
            <person name="Leebens-Mack J.H."/>
            <person name="Li F.W."/>
            <person name="Wang L."/>
        </authorList>
    </citation>
    <scope>NUCLEOTIDE SEQUENCE [LARGE SCALE GENOMIC DNA]</scope>
    <source>
        <strain evidence="2">cv. PW_Plant_1</strain>
    </source>
</reference>
<protein>
    <submittedName>
        <fullName evidence="1">Uncharacterized protein</fullName>
    </submittedName>
</protein>
<comment type="caution">
    <text evidence="1">The sequence shown here is derived from an EMBL/GenBank/DDBJ whole genome shotgun (WGS) entry which is preliminary data.</text>
</comment>
<sequence length="327" mass="37022">MGDREGMHISGASSSRKDKKKQVKEERDRLKQAEKKKRRLEKALANAAAMRSELEKKKQKRKEEEQRLDKEGAALAEAVALQVLVDEDSDVPAELKMKQGTGGNGPNCAESFRQIAIGESTGLTDQNRDMMWRNFWKQSNRSVEISRRVELESKPALMEWDKAGFYNETSSGTEEKTTLSNVRAKVAEMVAGSAAVQAVAALGITKEAKTELEAEASVNESLDKNDIELESHFIEHEKNVQGESIERERDELKARLEYTERKLREKTRQVSELEHDLEEVTQYLMEFKAMFEISEESDAFRGDMKWKSVSSRHDISTTESSGGTVDQ</sequence>
<evidence type="ECO:0000313" key="1">
    <source>
        <dbReference type="EMBL" id="KAJ7525679.1"/>
    </source>
</evidence>
<organism evidence="1 2">
    <name type="scientific">Diphasiastrum complanatum</name>
    <name type="common">Issler's clubmoss</name>
    <name type="synonym">Lycopodium complanatum</name>
    <dbReference type="NCBI Taxonomy" id="34168"/>
    <lineage>
        <taxon>Eukaryota</taxon>
        <taxon>Viridiplantae</taxon>
        <taxon>Streptophyta</taxon>
        <taxon>Embryophyta</taxon>
        <taxon>Tracheophyta</taxon>
        <taxon>Lycopodiopsida</taxon>
        <taxon>Lycopodiales</taxon>
        <taxon>Lycopodiaceae</taxon>
        <taxon>Lycopodioideae</taxon>
        <taxon>Diphasiastrum</taxon>
    </lineage>
</organism>
<evidence type="ECO:0000313" key="2">
    <source>
        <dbReference type="Proteomes" id="UP001162992"/>
    </source>
</evidence>
<name>A0ACC2B7B5_DIPCM</name>
<accession>A0ACC2B7B5</accession>
<gene>
    <name evidence="1" type="ORF">O6H91_17G061600</name>
</gene>
<dbReference type="Proteomes" id="UP001162992">
    <property type="component" value="Chromosome 17"/>
</dbReference>
<proteinExistence type="predicted"/>
<dbReference type="EMBL" id="CM055108">
    <property type="protein sequence ID" value="KAJ7525679.1"/>
    <property type="molecule type" value="Genomic_DNA"/>
</dbReference>
<keyword evidence="2" id="KW-1185">Reference proteome</keyword>